<name>A0ACC6P3T7_9BURK</name>
<dbReference type="EMBL" id="JAWDIE010000016">
    <property type="protein sequence ID" value="MEJ7138860.1"/>
    <property type="molecule type" value="Genomic_DNA"/>
</dbReference>
<organism evidence="1 2">
    <name type="scientific">Amphibiibacter pelophylacis</name>
    <dbReference type="NCBI Taxonomy" id="1799477"/>
    <lineage>
        <taxon>Bacteria</taxon>
        <taxon>Pseudomonadati</taxon>
        <taxon>Pseudomonadota</taxon>
        <taxon>Betaproteobacteria</taxon>
        <taxon>Burkholderiales</taxon>
        <taxon>Sphaerotilaceae</taxon>
        <taxon>Amphibiibacter</taxon>
    </lineage>
</organism>
<evidence type="ECO:0000313" key="2">
    <source>
        <dbReference type="Proteomes" id="UP001364695"/>
    </source>
</evidence>
<protein>
    <submittedName>
        <fullName evidence="1">Uncharacterized protein</fullName>
    </submittedName>
</protein>
<keyword evidence="2" id="KW-1185">Reference proteome</keyword>
<reference evidence="1" key="1">
    <citation type="submission" date="2023-10" db="EMBL/GenBank/DDBJ databases">
        <title>Amphibacter perezi, gen. nov., sp. nov. a novel taxa of the family Comamonadaceae, class Betaproteobacteria isolated from the skin microbiota of Pelophylax perezi from different populations.</title>
        <authorList>
            <person name="Costa S."/>
            <person name="Proenca D.N."/>
            <person name="Lopes I."/>
            <person name="Morais P.V."/>
        </authorList>
    </citation>
    <scope>NUCLEOTIDE SEQUENCE</scope>
    <source>
        <strain evidence="1">SL12-8</strain>
    </source>
</reference>
<sequence>MPVAATELRHTCQDCGWTATQRGDCFVRVERCPTCGSGKVQTQSRRLVSFPGQPRTSTGSMLGDLLRRLRGG</sequence>
<evidence type="ECO:0000313" key="1">
    <source>
        <dbReference type="EMBL" id="MEJ7138860.1"/>
    </source>
</evidence>
<comment type="caution">
    <text evidence="1">The sequence shown here is derived from an EMBL/GenBank/DDBJ whole genome shotgun (WGS) entry which is preliminary data.</text>
</comment>
<accession>A0ACC6P3T7</accession>
<gene>
    <name evidence="1" type="ORF">RV045_10550</name>
</gene>
<dbReference type="Proteomes" id="UP001364695">
    <property type="component" value="Unassembled WGS sequence"/>
</dbReference>
<proteinExistence type="predicted"/>